<reference evidence="2 3" key="1">
    <citation type="journal article" date="2013" name="Genome Announc.">
        <title>The Draft Genome Sequence of Sphingomonas paucimobilis Strain HER1398 (Proteobacteria), Host to the Giant PAU Phage, Indicates That It Is a Member of the Genus Sphingobacterium (Bacteroidetes).</title>
        <authorList>
            <person name="White R.A.III."/>
            <person name="Suttle C.A."/>
        </authorList>
    </citation>
    <scope>NUCLEOTIDE SEQUENCE [LARGE SCALE GENOMIC DNA]</scope>
    <source>
        <strain evidence="2 3">HER1398</strain>
    </source>
</reference>
<keyword evidence="1" id="KW-0175">Coiled coil</keyword>
<accession>U2J7Q2</accession>
<comment type="caution">
    <text evidence="2">The sequence shown here is derived from an EMBL/GenBank/DDBJ whole genome shotgun (WGS) entry which is preliminary data.</text>
</comment>
<evidence type="ECO:0000313" key="2">
    <source>
        <dbReference type="EMBL" id="ERJ58678.1"/>
    </source>
</evidence>
<gene>
    <name evidence="2" type="ORF">M472_07865</name>
</gene>
<protein>
    <submittedName>
        <fullName evidence="2">Uncharacterized protein</fullName>
    </submittedName>
</protein>
<sequence>MDQLGQSIHRAAQTINQLKQSIQRTAQKKDQKWLISGILINKKPLVNG</sequence>
<dbReference type="EMBL" id="ATDL01000016">
    <property type="protein sequence ID" value="ERJ58678.1"/>
    <property type="molecule type" value="Genomic_DNA"/>
</dbReference>
<dbReference type="AlphaFoldDB" id="U2J7Q2"/>
<name>U2J7Q2_9SPHI</name>
<evidence type="ECO:0000256" key="1">
    <source>
        <dbReference type="SAM" id="Coils"/>
    </source>
</evidence>
<feature type="coiled-coil region" evidence="1">
    <location>
        <begin position="1"/>
        <end position="28"/>
    </location>
</feature>
<evidence type="ECO:0000313" key="3">
    <source>
        <dbReference type="Proteomes" id="UP000016584"/>
    </source>
</evidence>
<organism evidence="2 3">
    <name type="scientific">Sphingobacterium paucimobilis HER1398</name>
    <dbReference type="NCBI Taxonomy" id="1346330"/>
    <lineage>
        <taxon>Bacteria</taxon>
        <taxon>Pseudomonadati</taxon>
        <taxon>Bacteroidota</taxon>
        <taxon>Sphingobacteriia</taxon>
        <taxon>Sphingobacteriales</taxon>
        <taxon>Sphingobacteriaceae</taxon>
        <taxon>Sphingobacterium</taxon>
    </lineage>
</organism>
<dbReference type="Proteomes" id="UP000016584">
    <property type="component" value="Unassembled WGS sequence"/>
</dbReference>
<proteinExistence type="predicted"/>
<keyword evidence="3" id="KW-1185">Reference proteome</keyword>